<evidence type="ECO:0000313" key="2">
    <source>
        <dbReference type="Proteomes" id="UP000004358"/>
    </source>
</evidence>
<accession>A3ZVW9</accession>
<dbReference type="HOGENOM" id="CLU_3420829_0_0_0"/>
<evidence type="ECO:0000313" key="1">
    <source>
        <dbReference type="EMBL" id="EAQ79465.1"/>
    </source>
</evidence>
<sequence length="24" mass="2861">MRRCCNCRSARRFCWRCRPASNGA</sequence>
<gene>
    <name evidence="1" type="ORF">DSM3645_03278</name>
</gene>
<protein>
    <submittedName>
        <fullName evidence="1">Uncharacterized protein</fullName>
    </submittedName>
</protein>
<reference evidence="1 2" key="1">
    <citation type="submission" date="2006-02" db="EMBL/GenBank/DDBJ databases">
        <authorList>
            <person name="Amann R."/>
            <person name="Ferriera S."/>
            <person name="Johnson J."/>
            <person name="Kravitz S."/>
            <person name="Halpern A."/>
            <person name="Remington K."/>
            <person name="Beeson K."/>
            <person name="Tran B."/>
            <person name="Rogers Y.-H."/>
            <person name="Friedman R."/>
            <person name="Venter J.C."/>
        </authorList>
    </citation>
    <scope>NUCLEOTIDE SEQUENCE [LARGE SCALE GENOMIC DNA]</scope>
    <source>
        <strain evidence="1 2">DSM 3645</strain>
    </source>
</reference>
<dbReference type="EMBL" id="AANZ01000014">
    <property type="protein sequence ID" value="EAQ79465.1"/>
    <property type="molecule type" value="Genomic_DNA"/>
</dbReference>
<name>A3ZVW9_9BACT</name>
<comment type="caution">
    <text evidence="1">The sequence shown here is derived from an EMBL/GenBank/DDBJ whole genome shotgun (WGS) entry which is preliminary data.</text>
</comment>
<dbReference type="Proteomes" id="UP000004358">
    <property type="component" value="Unassembled WGS sequence"/>
</dbReference>
<dbReference type="AlphaFoldDB" id="A3ZVW9"/>
<proteinExistence type="predicted"/>
<organism evidence="1 2">
    <name type="scientific">Blastopirellula marina DSM 3645</name>
    <dbReference type="NCBI Taxonomy" id="314230"/>
    <lineage>
        <taxon>Bacteria</taxon>
        <taxon>Pseudomonadati</taxon>
        <taxon>Planctomycetota</taxon>
        <taxon>Planctomycetia</taxon>
        <taxon>Pirellulales</taxon>
        <taxon>Pirellulaceae</taxon>
        <taxon>Blastopirellula</taxon>
    </lineage>
</organism>